<organism evidence="1 4">
    <name type="scientific">Erysipelothrix amsterdamensis</name>
    <dbReference type="NCBI Taxonomy" id="2929157"/>
    <lineage>
        <taxon>Bacteria</taxon>
        <taxon>Bacillati</taxon>
        <taxon>Bacillota</taxon>
        <taxon>Erysipelotrichia</taxon>
        <taxon>Erysipelotrichales</taxon>
        <taxon>Erysipelotrichaceae</taxon>
        <taxon>Erysipelothrix</taxon>
    </lineage>
</organism>
<proteinExistence type="predicted"/>
<keyword evidence="3" id="KW-1185">Reference proteome</keyword>
<evidence type="ECO:0000313" key="2">
    <source>
        <dbReference type="EMBL" id="CAH2760767.1"/>
    </source>
</evidence>
<dbReference type="InterPro" id="IPR023214">
    <property type="entry name" value="HAD_sf"/>
</dbReference>
<dbReference type="InterPro" id="IPR036412">
    <property type="entry name" value="HAD-like_sf"/>
</dbReference>
<dbReference type="Pfam" id="PF13419">
    <property type="entry name" value="HAD_2"/>
    <property type="match status" value="1"/>
</dbReference>
<dbReference type="PANTHER" id="PTHR43434:SF1">
    <property type="entry name" value="PHOSPHOGLYCOLATE PHOSPHATASE"/>
    <property type="match status" value="1"/>
</dbReference>
<dbReference type="GO" id="GO:0005829">
    <property type="term" value="C:cytosol"/>
    <property type="evidence" value="ECO:0007669"/>
    <property type="project" value="TreeGrafter"/>
</dbReference>
<dbReference type="Gene3D" id="1.10.150.240">
    <property type="entry name" value="Putative phosphatase, domain 2"/>
    <property type="match status" value="1"/>
</dbReference>
<gene>
    <name evidence="1" type="primary">gph_1</name>
    <name evidence="1" type="ORF">ERYAMS2_00342</name>
    <name evidence="2" type="ORF">ERYAMS_00052</name>
</gene>
<sequence length="205" mass="23042">MNYDAVIYDLDGTVVNTFDMNLYPLMKIVEEELGIQMTYDELMHLTCYDGHGVLNALGISTDVYPRWVQYVNEYPHPATLFEGIESVIRELDDKVKQGVASSKRRLQYDIDVVENGMDGYFKAVVLSGDTEHHKPHPEPLLVCAKMLDIEPKRALYIGDSIFDYQAAKAAGMAFGLASWGHISTEGMDDIDYILKTPSDILKAVL</sequence>
<evidence type="ECO:0000313" key="3">
    <source>
        <dbReference type="Proteomes" id="UP001154095"/>
    </source>
</evidence>
<dbReference type="EC" id="3.1.3.18" evidence="1"/>
<dbReference type="EMBL" id="OW659496">
    <property type="protein sequence ID" value="CAH2760767.1"/>
    <property type="molecule type" value="Genomic_DNA"/>
</dbReference>
<dbReference type="InterPro" id="IPR006439">
    <property type="entry name" value="HAD-SF_hydro_IA"/>
</dbReference>
<keyword evidence="1" id="KW-0378">Hydrolase</keyword>
<dbReference type="Proteomes" id="UP001154111">
    <property type="component" value="Chromosome"/>
</dbReference>
<reference evidence="1" key="1">
    <citation type="submission" date="2022-04" db="EMBL/GenBank/DDBJ databases">
        <authorList>
            <person name="Forde T."/>
        </authorList>
    </citation>
    <scope>NUCLEOTIDE SEQUENCE</scope>
    <source>
        <strain evidence="1">A18Y016a</strain>
        <strain evidence="2">A18Y020d</strain>
    </source>
</reference>
<dbReference type="GO" id="GO:0006281">
    <property type="term" value="P:DNA repair"/>
    <property type="evidence" value="ECO:0007669"/>
    <property type="project" value="TreeGrafter"/>
</dbReference>
<dbReference type="PANTHER" id="PTHR43434">
    <property type="entry name" value="PHOSPHOGLYCOLATE PHOSPHATASE"/>
    <property type="match status" value="1"/>
</dbReference>
<dbReference type="EMBL" id="OW659477">
    <property type="protein sequence ID" value="CAH2760753.1"/>
    <property type="molecule type" value="Genomic_DNA"/>
</dbReference>
<dbReference type="PROSITE" id="PS01228">
    <property type="entry name" value="COF_1"/>
    <property type="match status" value="1"/>
</dbReference>
<accession>A0AAU9VGR4</accession>
<evidence type="ECO:0000313" key="4">
    <source>
        <dbReference type="Proteomes" id="UP001154111"/>
    </source>
</evidence>
<dbReference type="SUPFAM" id="SSF56784">
    <property type="entry name" value="HAD-like"/>
    <property type="match status" value="1"/>
</dbReference>
<name>A0AAU9VGR4_9FIRM</name>
<dbReference type="Proteomes" id="UP001154095">
    <property type="component" value="Chromosome"/>
</dbReference>
<dbReference type="Gene3D" id="3.40.50.1000">
    <property type="entry name" value="HAD superfamily/HAD-like"/>
    <property type="match status" value="1"/>
</dbReference>
<dbReference type="NCBIfam" id="TIGR01549">
    <property type="entry name" value="HAD-SF-IA-v1"/>
    <property type="match status" value="1"/>
</dbReference>
<dbReference type="SFLD" id="SFLDS00003">
    <property type="entry name" value="Haloacid_Dehalogenase"/>
    <property type="match status" value="1"/>
</dbReference>
<dbReference type="SFLD" id="SFLDG01129">
    <property type="entry name" value="C1.5:_HAD__Beta-PGM__Phosphata"/>
    <property type="match status" value="1"/>
</dbReference>
<dbReference type="RefSeq" id="WP_254007094.1">
    <property type="nucleotide sequence ID" value="NZ_OW659477.1"/>
</dbReference>
<dbReference type="GO" id="GO:0008967">
    <property type="term" value="F:phosphoglycolate phosphatase activity"/>
    <property type="evidence" value="ECO:0007669"/>
    <property type="project" value="UniProtKB-EC"/>
</dbReference>
<evidence type="ECO:0000313" key="1">
    <source>
        <dbReference type="EMBL" id="CAH2760753.1"/>
    </source>
</evidence>
<dbReference type="AlphaFoldDB" id="A0AAU9VGR4"/>
<dbReference type="InterPro" id="IPR041492">
    <property type="entry name" value="HAD_2"/>
</dbReference>
<protein>
    <submittedName>
        <fullName evidence="1">HAD family hydrolase</fullName>
        <ecNumber evidence="1">3.1.3.18</ecNumber>
    </submittedName>
</protein>
<dbReference type="InterPro" id="IPR050155">
    <property type="entry name" value="HAD-like_hydrolase_sf"/>
</dbReference>
<dbReference type="InterPro" id="IPR023198">
    <property type="entry name" value="PGP-like_dom2"/>
</dbReference>